<dbReference type="SUPFAM" id="SSF102462">
    <property type="entry name" value="Peptidyl-tRNA hydrolase II"/>
    <property type="match status" value="1"/>
</dbReference>
<dbReference type="AlphaFoldDB" id="A0A9Q5HSM3"/>
<dbReference type="FunFam" id="3.40.1490.10:FF:000001">
    <property type="entry name" value="Peptidyl-tRNA hydrolase 2"/>
    <property type="match status" value="1"/>
</dbReference>
<organism evidence="5 6">
    <name type="scientific">Sanghuangporus baumii</name>
    <name type="common">Phellinus baumii</name>
    <dbReference type="NCBI Taxonomy" id="108892"/>
    <lineage>
        <taxon>Eukaryota</taxon>
        <taxon>Fungi</taxon>
        <taxon>Dikarya</taxon>
        <taxon>Basidiomycota</taxon>
        <taxon>Agaricomycotina</taxon>
        <taxon>Agaricomycetes</taxon>
        <taxon>Hymenochaetales</taxon>
        <taxon>Hymenochaetaceae</taxon>
        <taxon>Sanghuangporus</taxon>
    </lineage>
</organism>
<proteinExistence type="inferred from homology"/>
<dbReference type="OrthoDB" id="1733656at2759"/>
<dbReference type="NCBIfam" id="TIGR00283">
    <property type="entry name" value="arch_pth2"/>
    <property type="match status" value="1"/>
</dbReference>
<dbReference type="PANTHER" id="PTHR12649">
    <property type="entry name" value="PEPTIDYL-TRNA HYDROLASE 2"/>
    <property type="match status" value="1"/>
</dbReference>
<comment type="caution">
    <text evidence="5">The sequence shown here is derived from an EMBL/GenBank/DDBJ whole genome shotgun (WGS) entry which is preliminary data.</text>
</comment>
<evidence type="ECO:0000256" key="1">
    <source>
        <dbReference type="ARBA" id="ARBA00013260"/>
    </source>
</evidence>
<keyword evidence="2" id="KW-0378">Hydrolase</keyword>
<reference evidence="5" key="1">
    <citation type="submission" date="2016-06" db="EMBL/GenBank/DDBJ databases">
        <title>Draft Genome sequence of the fungus Inonotus baumii.</title>
        <authorList>
            <person name="Zhu H."/>
            <person name="Lin W."/>
        </authorList>
    </citation>
    <scope>NUCLEOTIDE SEQUENCE</scope>
    <source>
        <strain evidence="5">821</strain>
    </source>
</reference>
<dbReference type="Pfam" id="PF01981">
    <property type="entry name" value="PTH2"/>
    <property type="match status" value="1"/>
</dbReference>
<dbReference type="PANTHER" id="PTHR12649:SF11">
    <property type="entry name" value="PEPTIDYL-TRNA HYDROLASE 2, MITOCHONDRIAL"/>
    <property type="match status" value="1"/>
</dbReference>
<protein>
    <recommendedName>
        <fullName evidence="1">peptidyl-tRNA hydrolase</fullName>
        <ecNumber evidence="1">3.1.1.29</ecNumber>
    </recommendedName>
</protein>
<evidence type="ECO:0000256" key="2">
    <source>
        <dbReference type="ARBA" id="ARBA00022801"/>
    </source>
</evidence>
<evidence type="ECO:0000256" key="4">
    <source>
        <dbReference type="ARBA" id="ARBA00048707"/>
    </source>
</evidence>
<dbReference type="Gene3D" id="3.40.1490.10">
    <property type="entry name" value="Bit1"/>
    <property type="match status" value="1"/>
</dbReference>
<sequence>MTTLEQSPFSMHTAAQIILALTSLAIGFKLGSSSYSHPDPQFPPPILDLPPPSESAIQKAALEDLDKERGDGVNDVDDADQDSGVIKEEEADGDLAAVEPGVWEPCKLVLIVRTDLNMSPGDVAAQCSDATLACYRVLSRKNPLLVRHWEITGQAKIALKGTSEEQLVELEAIAKSLDLCARAVHNEELTKDKEGTRTVLAIGPAPVDLVNKVTGKLRLL</sequence>
<dbReference type="InterPro" id="IPR023476">
    <property type="entry name" value="Pep_tRNA_hydro_II_dom_sf"/>
</dbReference>
<evidence type="ECO:0000313" key="6">
    <source>
        <dbReference type="Proteomes" id="UP000757232"/>
    </source>
</evidence>
<dbReference type="GO" id="GO:0005829">
    <property type="term" value="C:cytosol"/>
    <property type="evidence" value="ECO:0007669"/>
    <property type="project" value="TreeGrafter"/>
</dbReference>
<dbReference type="EC" id="3.1.1.29" evidence="1"/>
<evidence type="ECO:0000313" key="5">
    <source>
        <dbReference type="EMBL" id="OCB85257.1"/>
    </source>
</evidence>
<dbReference type="EMBL" id="LNZH02000211">
    <property type="protein sequence ID" value="OCB85257.1"/>
    <property type="molecule type" value="Genomic_DNA"/>
</dbReference>
<comment type="catalytic activity">
    <reaction evidence="4">
        <text>an N-acyl-L-alpha-aminoacyl-tRNA + H2O = an N-acyl-L-amino acid + a tRNA + H(+)</text>
        <dbReference type="Rhea" id="RHEA:54448"/>
        <dbReference type="Rhea" id="RHEA-COMP:10123"/>
        <dbReference type="Rhea" id="RHEA-COMP:13883"/>
        <dbReference type="ChEBI" id="CHEBI:15377"/>
        <dbReference type="ChEBI" id="CHEBI:15378"/>
        <dbReference type="ChEBI" id="CHEBI:59874"/>
        <dbReference type="ChEBI" id="CHEBI:78442"/>
        <dbReference type="ChEBI" id="CHEBI:138191"/>
        <dbReference type="EC" id="3.1.1.29"/>
    </reaction>
</comment>
<evidence type="ECO:0000256" key="3">
    <source>
        <dbReference type="ARBA" id="ARBA00038050"/>
    </source>
</evidence>
<dbReference type="GO" id="GO:0004045">
    <property type="term" value="F:peptidyl-tRNA hydrolase activity"/>
    <property type="evidence" value="ECO:0007669"/>
    <property type="project" value="UniProtKB-EC"/>
</dbReference>
<name>A0A9Q5HSM3_SANBA</name>
<accession>A0A9Q5HSM3</accession>
<dbReference type="Proteomes" id="UP000757232">
    <property type="component" value="Unassembled WGS sequence"/>
</dbReference>
<keyword evidence="6" id="KW-1185">Reference proteome</keyword>
<gene>
    <name evidence="5" type="ORF">A7U60_g7884</name>
</gene>
<dbReference type="InterPro" id="IPR002833">
    <property type="entry name" value="PTH2"/>
</dbReference>
<comment type="similarity">
    <text evidence="3">Belongs to the PTH2 family.</text>
</comment>